<evidence type="ECO:0000313" key="1">
    <source>
        <dbReference type="EMBL" id="SMG16593.1"/>
    </source>
</evidence>
<dbReference type="OrthoDB" id="2613728at2"/>
<sequence>MFKNREFLIGLGAGIIIGALLLQMIWIGQQQTRTPLTEIELQQEAARQGYDLVNKDSKIAEDGQPKAPAK</sequence>
<dbReference type="STRING" id="1852522.SAMN06295960_0647"/>
<dbReference type="AlphaFoldDB" id="A0A1X7IQ51"/>
<keyword evidence="2" id="KW-1185">Reference proteome</keyword>
<organism evidence="1 2">
    <name type="scientific">Paenibacillus aquistagni</name>
    <dbReference type="NCBI Taxonomy" id="1852522"/>
    <lineage>
        <taxon>Bacteria</taxon>
        <taxon>Bacillati</taxon>
        <taxon>Bacillota</taxon>
        <taxon>Bacilli</taxon>
        <taxon>Bacillales</taxon>
        <taxon>Paenibacillaceae</taxon>
        <taxon>Paenibacillus</taxon>
    </lineage>
</organism>
<evidence type="ECO:0000313" key="2">
    <source>
        <dbReference type="Proteomes" id="UP000193834"/>
    </source>
</evidence>
<protein>
    <submittedName>
        <fullName evidence="1">Uncharacterized protein</fullName>
    </submittedName>
</protein>
<dbReference type="RefSeq" id="WP_085492895.1">
    <property type="nucleotide sequence ID" value="NZ_FXAZ01000001.1"/>
</dbReference>
<dbReference type="EMBL" id="FXAZ01000001">
    <property type="protein sequence ID" value="SMG16593.1"/>
    <property type="molecule type" value="Genomic_DNA"/>
</dbReference>
<accession>A0A1X7IQ51</accession>
<name>A0A1X7IQ51_9BACL</name>
<gene>
    <name evidence="1" type="ORF">SAMN06295960_0647</name>
</gene>
<proteinExistence type="predicted"/>
<reference evidence="1 2" key="1">
    <citation type="submission" date="2017-04" db="EMBL/GenBank/DDBJ databases">
        <authorList>
            <person name="Afonso C.L."/>
            <person name="Miller P.J."/>
            <person name="Scott M.A."/>
            <person name="Spackman E."/>
            <person name="Goraichik I."/>
            <person name="Dimitrov K.M."/>
            <person name="Suarez D.L."/>
            <person name="Swayne D.E."/>
        </authorList>
    </citation>
    <scope>NUCLEOTIDE SEQUENCE [LARGE SCALE GENOMIC DNA]</scope>
    <source>
        <strain evidence="1 2">11</strain>
    </source>
</reference>
<dbReference type="Proteomes" id="UP000193834">
    <property type="component" value="Unassembled WGS sequence"/>
</dbReference>